<dbReference type="InterPro" id="IPR001680">
    <property type="entry name" value="WD40_rpt"/>
</dbReference>
<evidence type="ECO:0000313" key="4">
    <source>
        <dbReference type="Proteomes" id="UP001054857"/>
    </source>
</evidence>
<dbReference type="SUPFAM" id="SSF50978">
    <property type="entry name" value="WD40 repeat-like"/>
    <property type="match status" value="1"/>
</dbReference>
<accession>A0AAD3HMY5</accession>
<gene>
    <name evidence="3" type="ORF">Agub_g7799</name>
</gene>
<evidence type="ECO:0000256" key="1">
    <source>
        <dbReference type="PROSITE-ProRule" id="PRU00221"/>
    </source>
</evidence>
<dbReference type="InterPro" id="IPR036322">
    <property type="entry name" value="WD40_repeat_dom_sf"/>
</dbReference>
<feature type="repeat" description="WD" evidence="1">
    <location>
        <begin position="266"/>
        <end position="297"/>
    </location>
</feature>
<proteinExistence type="predicted"/>
<dbReference type="InterPro" id="IPR015943">
    <property type="entry name" value="WD40/YVTN_repeat-like_dom_sf"/>
</dbReference>
<dbReference type="AlphaFoldDB" id="A0AAD3HMY5"/>
<organism evidence="3 4">
    <name type="scientific">Astrephomene gubernaculifera</name>
    <dbReference type="NCBI Taxonomy" id="47775"/>
    <lineage>
        <taxon>Eukaryota</taxon>
        <taxon>Viridiplantae</taxon>
        <taxon>Chlorophyta</taxon>
        <taxon>core chlorophytes</taxon>
        <taxon>Chlorophyceae</taxon>
        <taxon>CS clade</taxon>
        <taxon>Chlamydomonadales</taxon>
        <taxon>Astrephomenaceae</taxon>
        <taxon>Astrephomene</taxon>
    </lineage>
</organism>
<keyword evidence="1" id="KW-0853">WD repeat</keyword>
<feature type="domain" description="WD repeat-containing protein 54 beta-propeller" evidence="2">
    <location>
        <begin position="30"/>
        <end position="344"/>
    </location>
</feature>
<dbReference type="Pfam" id="PF21031">
    <property type="entry name" value="WDR54"/>
    <property type="match status" value="1"/>
</dbReference>
<evidence type="ECO:0000259" key="2">
    <source>
        <dbReference type="Pfam" id="PF21031"/>
    </source>
</evidence>
<protein>
    <recommendedName>
        <fullName evidence="2">WD repeat-containing protein 54 beta-propeller domain-containing protein</fullName>
    </recommendedName>
</protein>
<evidence type="ECO:0000313" key="3">
    <source>
        <dbReference type="EMBL" id="GFR46250.1"/>
    </source>
</evidence>
<dbReference type="InterPro" id="IPR049546">
    <property type="entry name" value="WDR54_beta_prop"/>
</dbReference>
<name>A0AAD3HMY5_9CHLO</name>
<dbReference type="Gene3D" id="2.130.10.10">
    <property type="entry name" value="YVTN repeat-like/Quinoprotein amine dehydrogenase"/>
    <property type="match status" value="1"/>
</dbReference>
<dbReference type="EMBL" id="BMAR01000013">
    <property type="protein sequence ID" value="GFR46250.1"/>
    <property type="molecule type" value="Genomic_DNA"/>
</dbReference>
<dbReference type="Proteomes" id="UP001054857">
    <property type="component" value="Unassembled WGS sequence"/>
</dbReference>
<comment type="caution">
    <text evidence="3">The sequence shown here is derived from an EMBL/GenBank/DDBJ whole genome shotgun (WGS) entry which is preliminary data.</text>
</comment>
<reference evidence="3 4" key="1">
    <citation type="journal article" date="2021" name="Sci. Rep.">
        <title>Genome sequencing of the multicellular alga Astrephomene provides insights into convergent evolution of germ-soma differentiation.</title>
        <authorList>
            <person name="Yamashita S."/>
            <person name="Yamamoto K."/>
            <person name="Matsuzaki R."/>
            <person name="Suzuki S."/>
            <person name="Yamaguchi H."/>
            <person name="Hirooka S."/>
            <person name="Minakuchi Y."/>
            <person name="Miyagishima S."/>
            <person name="Kawachi M."/>
            <person name="Toyoda A."/>
            <person name="Nozaki H."/>
        </authorList>
    </citation>
    <scope>NUCLEOTIDE SEQUENCE [LARGE SCALE GENOMIC DNA]</scope>
    <source>
        <strain evidence="3 4">NIES-4017</strain>
    </source>
</reference>
<keyword evidence="4" id="KW-1185">Reference proteome</keyword>
<dbReference type="PROSITE" id="PS50082">
    <property type="entry name" value="WD_REPEATS_2"/>
    <property type="match status" value="1"/>
</dbReference>
<sequence length="349" mass="36668">MPYADKQMVKAPMKPSPSLIYNNLTACEGSLLYAHIRQACTFALSGMKASGVPVDVRKVESQLGDVKLGDVIHSVTACSHNAFAFIVLATDAGVQIWDSSAYHLLYVAPLPAAASLDVSLRHSTFARAAAINVAADGTPHVVFGSSSGSLFCLPLNEREGRFKGAPAALPAHHKSPITAIGSAYQSRQGKWTEDLGCNLVTCDEEGGIAVWEALSIGPGYKLLTSIPPSGTPVVSVAVRRDIVVAARLDGAVQLYGLRDGKLRADMGSASRLLSSMAIHPTKDIIATAAEDGSLHVWALPIGGAKADLLLSVCWMHAVLTGVAFCGPTSDDVAVVAYDTDEVHVYKYAA</sequence>